<evidence type="ECO:0000313" key="9">
    <source>
        <dbReference type="EMBL" id="CAB3246581.1"/>
    </source>
</evidence>
<feature type="transmembrane region" description="Helical" evidence="6">
    <location>
        <begin position="127"/>
        <end position="145"/>
    </location>
</feature>
<feature type="transmembrane region" description="Helical" evidence="6">
    <location>
        <begin position="397"/>
        <end position="421"/>
    </location>
</feature>
<evidence type="ECO:0000256" key="3">
    <source>
        <dbReference type="ARBA" id="ARBA00022989"/>
    </source>
</evidence>
<evidence type="ECO:0000313" key="10">
    <source>
        <dbReference type="Proteomes" id="UP000494106"/>
    </source>
</evidence>
<accession>A0A8S1AM27</accession>
<feature type="transmembrane region" description="Helical" evidence="6">
    <location>
        <begin position="55"/>
        <end position="72"/>
    </location>
</feature>
<dbReference type="GO" id="GO:0016020">
    <property type="term" value="C:membrane"/>
    <property type="evidence" value="ECO:0007669"/>
    <property type="project" value="UniProtKB-SubCell"/>
</dbReference>
<dbReference type="Gene3D" id="1.20.1250.20">
    <property type="entry name" value="MFS general substrate transporter like domains"/>
    <property type="match status" value="2"/>
</dbReference>
<gene>
    <name evidence="9" type="ORF">APLA_LOCUS10904</name>
</gene>
<comment type="caution">
    <text evidence="9">The sequence shown here is derived from an EMBL/GenBank/DDBJ whole genome shotgun (WGS) entry which is preliminary data.</text>
</comment>
<evidence type="ECO:0000256" key="1">
    <source>
        <dbReference type="ARBA" id="ARBA00004141"/>
    </source>
</evidence>
<dbReference type="InterPro" id="IPR036259">
    <property type="entry name" value="MFS_trans_sf"/>
</dbReference>
<protein>
    <recommendedName>
        <fullName evidence="8">Major facilitator superfamily (MFS) profile domain-containing protein</fullName>
    </recommendedName>
</protein>
<evidence type="ECO:0000256" key="5">
    <source>
        <dbReference type="SAM" id="Coils"/>
    </source>
</evidence>
<dbReference type="InterPro" id="IPR020846">
    <property type="entry name" value="MFS_dom"/>
</dbReference>
<dbReference type="Proteomes" id="UP000494106">
    <property type="component" value="Unassembled WGS sequence"/>
</dbReference>
<dbReference type="EMBL" id="CADEBC010000526">
    <property type="protein sequence ID" value="CAB3246581.1"/>
    <property type="molecule type" value="Genomic_DNA"/>
</dbReference>
<evidence type="ECO:0000256" key="4">
    <source>
        <dbReference type="ARBA" id="ARBA00023136"/>
    </source>
</evidence>
<feature type="transmembrane region" description="Helical" evidence="6">
    <location>
        <begin position="335"/>
        <end position="358"/>
    </location>
</feature>
<dbReference type="InterPro" id="IPR050549">
    <property type="entry name" value="MFS_Trehalose_Transporter"/>
</dbReference>
<feature type="chain" id="PRO_5035780712" description="Major facilitator superfamily (MFS) profile domain-containing protein" evidence="7">
    <location>
        <begin position="23"/>
        <end position="446"/>
    </location>
</feature>
<feature type="domain" description="Major facilitator superfamily (MFS) profile" evidence="8">
    <location>
        <begin position="8"/>
        <end position="426"/>
    </location>
</feature>
<evidence type="ECO:0000256" key="7">
    <source>
        <dbReference type="SAM" id="SignalP"/>
    </source>
</evidence>
<keyword evidence="5" id="KW-0175">Coiled coil</keyword>
<dbReference type="AlphaFoldDB" id="A0A8S1AM27"/>
<reference evidence="9 10" key="1">
    <citation type="submission" date="2020-04" db="EMBL/GenBank/DDBJ databases">
        <authorList>
            <person name="Wallbank WR R."/>
            <person name="Pardo Diaz C."/>
            <person name="Kozak K."/>
            <person name="Martin S."/>
            <person name="Jiggins C."/>
            <person name="Moest M."/>
            <person name="Warren A I."/>
            <person name="Byers J.R.P. K."/>
            <person name="Montejo-Kovacevich G."/>
            <person name="Yen C E."/>
        </authorList>
    </citation>
    <scope>NUCLEOTIDE SEQUENCE [LARGE SCALE GENOMIC DNA]</scope>
</reference>
<feature type="transmembrane region" description="Helical" evidence="6">
    <location>
        <begin position="242"/>
        <end position="262"/>
    </location>
</feature>
<feature type="transmembrane region" description="Helical" evidence="6">
    <location>
        <begin position="307"/>
        <end position="329"/>
    </location>
</feature>
<dbReference type="InterPro" id="IPR005828">
    <property type="entry name" value="MFS_sugar_transport-like"/>
</dbReference>
<evidence type="ECO:0000256" key="2">
    <source>
        <dbReference type="ARBA" id="ARBA00022692"/>
    </source>
</evidence>
<proteinExistence type="predicted"/>
<feature type="transmembrane region" description="Helical" evidence="6">
    <location>
        <begin position="370"/>
        <end position="391"/>
    </location>
</feature>
<keyword evidence="2 6" id="KW-0812">Transmembrane</keyword>
<dbReference type="SUPFAM" id="SSF103473">
    <property type="entry name" value="MFS general substrate transporter"/>
    <property type="match status" value="1"/>
</dbReference>
<keyword evidence="10" id="KW-1185">Reference proteome</keyword>
<dbReference type="PANTHER" id="PTHR48021">
    <property type="match status" value="1"/>
</dbReference>
<evidence type="ECO:0000256" key="6">
    <source>
        <dbReference type="SAM" id="Phobius"/>
    </source>
</evidence>
<organism evidence="9 10">
    <name type="scientific">Arctia plantaginis</name>
    <name type="common">Wood tiger moth</name>
    <name type="synonym">Phalaena plantaginis</name>
    <dbReference type="NCBI Taxonomy" id="874455"/>
    <lineage>
        <taxon>Eukaryota</taxon>
        <taxon>Metazoa</taxon>
        <taxon>Ecdysozoa</taxon>
        <taxon>Arthropoda</taxon>
        <taxon>Hexapoda</taxon>
        <taxon>Insecta</taxon>
        <taxon>Pterygota</taxon>
        <taxon>Neoptera</taxon>
        <taxon>Endopterygota</taxon>
        <taxon>Lepidoptera</taxon>
        <taxon>Glossata</taxon>
        <taxon>Ditrysia</taxon>
        <taxon>Noctuoidea</taxon>
        <taxon>Erebidae</taxon>
        <taxon>Arctiinae</taxon>
        <taxon>Arctia</taxon>
    </lineage>
</organism>
<dbReference type="PANTHER" id="PTHR48021:SF33">
    <property type="entry name" value="AT22075P-RELATED"/>
    <property type="match status" value="1"/>
</dbReference>
<dbReference type="PROSITE" id="PS50850">
    <property type="entry name" value="MFS"/>
    <property type="match status" value="1"/>
</dbReference>
<dbReference type="GO" id="GO:0022857">
    <property type="term" value="F:transmembrane transporter activity"/>
    <property type="evidence" value="ECO:0007669"/>
    <property type="project" value="InterPro"/>
</dbReference>
<feature type="signal peptide" evidence="7">
    <location>
        <begin position="1"/>
        <end position="22"/>
    </location>
</feature>
<keyword evidence="7" id="KW-0732">Signal</keyword>
<sequence length="446" mass="49454">MGARSVQIFVALLLSVFVFINASGIVWPSYALKILESENSPLGYQITKSDGNLLGSIGMVGCLTTILFSGYVNEKFGRKRSAVLIGLCFVLSWSIITTAKSVTQLVIGRFIFGMAGGMQIVLGYDVVNYINLSIPVSLIVALSFLKETPPYLLKMGKEEEALLSLKFYRGATTVSQDILEEFAYMRQQQMFNKSNAGLPRAKLIEKQNEKEDLNLEDLRDSHENVDQNPWKILRESKSSQRAIVLIAIQMILSVCVGMIGIQTYAGQMFRRAAPHISPDLCSVLLAIVLAIAGSMAIVITDMIPRRVLMISSSLMAAVSMALLGSLLRWSWAPEWAIPLTIVIYCIFFQIGVINVPFVQVGECVSPQLKTFGTTVGMFSMFLANFLVLFLFEPAVSIIGLNGVFFVFAIMGVVSATVAFFFMRETRKVPFEIIQETFEVGFVYRKH</sequence>
<keyword evidence="3 6" id="KW-1133">Transmembrane helix</keyword>
<dbReference type="Pfam" id="PF00083">
    <property type="entry name" value="Sugar_tr"/>
    <property type="match status" value="2"/>
</dbReference>
<name>A0A8S1AM27_ARCPL</name>
<dbReference type="OrthoDB" id="6612291at2759"/>
<feature type="transmembrane region" description="Helical" evidence="6">
    <location>
        <begin position="84"/>
        <end position="107"/>
    </location>
</feature>
<evidence type="ECO:0000259" key="8">
    <source>
        <dbReference type="PROSITE" id="PS50850"/>
    </source>
</evidence>
<keyword evidence="4 6" id="KW-0472">Membrane</keyword>
<comment type="subcellular location">
    <subcellularLocation>
        <location evidence="1">Membrane</location>
        <topology evidence="1">Multi-pass membrane protein</topology>
    </subcellularLocation>
</comment>
<feature type="coiled-coil region" evidence="5">
    <location>
        <begin position="201"/>
        <end position="228"/>
    </location>
</feature>
<feature type="transmembrane region" description="Helical" evidence="6">
    <location>
        <begin position="282"/>
        <end position="300"/>
    </location>
</feature>